<feature type="compositionally biased region" description="Polar residues" evidence="1">
    <location>
        <begin position="191"/>
        <end position="204"/>
    </location>
</feature>
<dbReference type="AlphaFoldDB" id="A0AAV8FG54"/>
<dbReference type="PANTHER" id="PTHR36384:SF1">
    <property type="entry name" value="SAWADEE PROTEIN"/>
    <property type="match status" value="1"/>
</dbReference>
<feature type="compositionally biased region" description="Polar residues" evidence="1">
    <location>
        <begin position="234"/>
        <end position="243"/>
    </location>
</feature>
<dbReference type="PANTHER" id="PTHR36384">
    <property type="entry name" value="SAWADEE PROTEIN"/>
    <property type="match status" value="1"/>
</dbReference>
<feature type="domain" description="SAWADEE" evidence="2">
    <location>
        <begin position="17"/>
        <end position="157"/>
    </location>
</feature>
<gene>
    <name evidence="3" type="ORF">LUZ62_041881</name>
</gene>
<dbReference type="EMBL" id="JAMFTS010000002">
    <property type="protein sequence ID" value="KAJ4790635.1"/>
    <property type="molecule type" value="Genomic_DNA"/>
</dbReference>
<accession>A0AAV8FG54</accession>
<keyword evidence="4" id="KW-1185">Reference proteome</keyword>
<dbReference type="InterPro" id="IPR032001">
    <property type="entry name" value="SAWADEE_dom"/>
</dbReference>
<comment type="caution">
    <text evidence="3">The sequence shown here is derived from an EMBL/GenBank/DDBJ whole genome shotgun (WGS) entry which is preliminary data.</text>
</comment>
<dbReference type="Pfam" id="PF16719">
    <property type="entry name" value="SAWADEE"/>
    <property type="match status" value="1"/>
</dbReference>
<organism evidence="3 4">
    <name type="scientific">Rhynchospora pubera</name>
    <dbReference type="NCBI Taxonomy" id="906938"/>
    <lineage>
        <taxon>Eukaryota</taxon>
        <taxon>Viridiplantae</taxon>
        <taxon>Streptophyta</taxon>
        <taxon>Embryophyta</taxon>
        <taxon>Tracheophyta</taxon>
        <taxon>Spermatophyta</taxon>
        <taxon>Magnoliopsida</taxon>
        <taxon>Liliopsida</taxon>
        <taxon>Poales</taxon>
        <taxon>Cyperaceae</taxon>
        <taxon>Cyperoideae</taxon>
        <taxon>Rhynchosporeae</taxon>
        <taxon>Rhynchospora</taxon>
    </lineage>
</organism>
<dbReference type="GO" id="GO:0003682">
    <property type="term" value="F:chromatin binding"/>
    <property type="evidence" value="ECO:0007669"/>
    <property type="project" value="InterPro"/>
</dbReference>
<reference evidence="3" key="1">
    <citation type="submission" date="2022-08" db="EMBL/GenBank/DDBJ databases">
        <authorList>
            <person name="Marques A."/>
        </authorList>
    </citation>
    <scope>NUCLEOTIDE SEQUENCE</scope>
    <source>
        <strain evidence="3">RhyPub2mFocal</strain>
        <tissue evidence="3">Leaves</tissue>
    </source>
</reference>
<evidence type="ECO:0000313" key="4">
    <source>
        <dbReference type="Proteomes" id="UP001140206"/>
    </source>
</evidence>
<dbReference type="Gene3D" id="2.30.30.140">
    <property type="match status" value="1"/>
</dbReference>
<protein>
    <submittedName>
        <fullName evidence="3">Phosphoribosylaminoimidazole-succinocarboxamide synthase</fullName>
    </submittedName>
</protein>
<feature type="region of interest" description="Disordered" evidence="1">
    <location>
        <begin position="191"/>
        <end position="256"/>
    </location>
</feature>
<dbReference type="Proteomes" id="UP001140206">
    <property type="component" value="Chromosome 2"/>
</dbReference>
<sequence length="425" mass="48154">MAVKRKPTTQLQRAKGLDFRCPNDDAWYSVRLLKADEGVLRVMYLFFLEEEDDWYFSDQFESSHQIVELHKRFRRPAEQLQDSQCDQVTVGMVVLACHTFSNGQLLFYDAVVDSISRSKHRSNNASEEQVCTCNFHVTWRHGPEVRKRTTVRAEDICLIQHSPVDDLSLKDFIVSARKSLEERMGSLASQGNITSLNPAVSSHGASPHPPNVPEFVDVNSSGGSQDHEEVGQSYEASKPQNKSGGKAPTESAPKGSTNVHRECFFFWVDNLDEDIEPPEVVKFLQRELSVSSQVVLFPNLFLDNTRSGVIYVEAKEHANRVLKLLNSDKLVVSLKGRPWVTNRKCCGILHCPMPWQEMNLDTENLDDVTEIRVLRPGSEGYEDARKMHAIFKAHCDRIEELQQSLKSQICDMAANGSRSRSRSSK</sequence>
<evidence type="ECO:0000259" key="2">
    <source>
        <dbReference type="Pfam" id="PF16719"/>
    </source>
</evidence>
<proteinExistence type="predicted"/>
<evidence type="ECO:0000313" key="3">
    <source>
        <dbReference type="EMBL" id="KAJ4790635.1"/>
    </source>
</evidence>
<name>A0AAV8FG54_9POAL</name>
<evidence type="ECO:0000256" key="1">
    <source>
        <dbReference type="SAM" id="MobiDB-lite"/>
    </source>
</evidence>